<dbReference type="HOGENOM" id="CLU_081185_0_0_2"/>
<sequence length="254" mass="29260">MKNMKVENGITPTVKTYYSEYTFHDIIKYIGEVKTKAVIKWLKEKKLKPKNCLIIGGYITGSFLANNLNTEITLVDIHPQVINLVEKNIEFKIGLDGLRKKWDLIIDTTGIGGIENLNKFYTKAFIIEDPRSDGSDKTIRKIGSKKRLIDSINAKYKAFLYTYGLQSKTSGTMTLTIEVLKNVMNYFFDVEGVLYCMSPFEFYEGMLFKENNFTKFMKKLKKHALIVSSLRPVSCDKVIEKFIKKIKSKVIEIK</sequence>
<dbReference type="InterPro" id="IPR009573">
    <property type="entry name" value="HcgC"/>
</dbReference>
<reference evidence="1 2" key="1">
    <citation type="journal article" date="2010" name="Stand. Genomic Sci.">
        <title>Complete genome sequence of Methanothermus fervidus type strain (V24S).</title>
        <authorList>
            <person name="Anderson I."/>
            <person name="Djao O.D."/>
            <person name="Misra M."/>
            <person name="Chertkov O."/>
            <person name="Nolan M."/>
            <person name="Lucas S."/>
            <person name="Lapidus A."/>
            <person name="Del Rio T.G."/>
            <person name="Tice H."/>
            <person name="Cheng J.F."/>
            <person name="Tapia R."/>
            <person name="Han C."/>
            <person name="Goodwin L."/>
            <person name="Pitluck S."/>
            <person name="Liolios K."/>
            <person name="Ivanova N."/>
            <person name="Mavromatis K."/>
            <person name="Mikhailova N."/>
            <person name="Pati A."/>
            <person name="Brambilla E."/>
            <person name="Chen A."/>
            <person name="Palaniappan K."/>
            <person name="Land M."/>
            <person name="Hauser L."/>
            <person name="Chang Y.J."/>
            <person name="Jeffries C.D."/>
            <person name="Sikorski J."/>
            <person name="Spring S."/>
            <person name="Rohde M."/>
            <person name="Eichinger K."/>
            <person name="Huber H."/>
            <person name="Wirth R."/>
            <person name="Goker M."/>
            <person name="Detter J.C."/>
            <person name="Woyke T."/>
            <person name="Bristow J."/>
            <person name="Eisen J.A."/>
            <person name="Markowitz V."/>
            <person name="Hugenholtz P."/>
            <person name="Klenk H.P."/>
            <person name="Kyrpides N.C."/>
        </authorList>
    </citation>
    <scope>NUCLEOTIDE SEQUENCE [LARGE SCALE GENOMIC DNA]</scope>
    <source>
        <strain evidence="2">ATCC 43054 / DSM 2088 / JCM 10308 / V24 S</strain>
    </source>
</reference>
<accession>E3GZ37</accession>
<dbReference type="Pfam" id="PF06690">
    <property type="entry name" value="HcgC"/>
    <property type="match status" value="1"/>
</dbReference>
<gene>
    <name evidence="1" type="ordered locus">Mfer_0770</name>
</gene>
<dbReference type="KEGG" id="mfv:Mfer_0770"/>
<organism evidence="1 2">
    <name type="scientific">Methanothermus fervidus (strain ATCC 43054 / DSM 2088 / JCM 10308 / V24 S)</name>
    <dbReference type="NCBI Taxonomy" id="523846"/>
    <lineage>
        <taxon>Archaea</taxon>
        <taxon>Methanobacteriati</taxon>
        <taxon>Methanobacteriota</taxon>
        <taxon>Methanomada group</taxon>
        <taxon>Methanobacteria</taxon>
        <taxon>Methanobacteriales</taxon>
        <taxon>Methanothermaceae</taxon>
        <taxon>Methanothermus</taxon>
    </lineage>
</organism>
<evidence type="ECO:0000313" key="1">
    <source>
        <dbReference type="EMBL" id="ADP77569.1"/>
    </source>
</evidence>
<proteinExistence type="predicted"/>
<dbReference type="AlphaFoldDB" id="E3GZ37"/>
<keyword evidence="2" id="KW-1185">Reference proteome</keyword>
<protein>
    <submittedName>
        <fullName evidence="1">Uncharacterized protein</fullName>
    </submittedName>
</protein>
<dbReference type="OrthoDB" id="114526at2157"/>
<dbReference type="EMBL" id="CP002278">
    <property type="protein sequence ID" value="ADP77569.1"/>
    <property type="molecule type" value="Genomic_DNA"/>
</dbReference>
<evidence type="ECO:0000313" key="2">
    <source>
        <dbReference type="Proteomes" id="UP000002315"/>
    </source>
</evidence>
<dbReference type="Proteomes" id="UP000002315">
    <property type="component" value="Chromosome"/>
</dbReference>
<dbReference type="STRING" id="523846.Mfer_0770"/>
<name>E3GZ37_METFV</name>